<dbReference type="OrthoDB" id="2438349at2759"/>
<protein>
    <submittedName>
        <fullName evidence="1">5544_t:CDS:1</fullName>
    </submittedName>
</protein>
<evidence type="ECO:0000313" key="2">
    <source>
        <dbReference type="Proteomes" id="UP000789739"/>
    </source>
</evidence>
<feature type="non-terminal residue" evidence="1">
    <location>
        <position position="1"/>
    </location>
</feature>
<dbReference type="EMBL" id="CAJVPI010001118">
    <property type="protein sequence ID" value="CAG8595395.1"/>
    <property type="molecule type" value="Genomic_DNA"/>
</dbReference>
<comment type="caution">
    <text evidence="1">The sequence shown here is derived from an EMBL/GenBank/DDBJ whole genome shotgun (WGS) entry which is preliminary data.</text>
</comment>
<organism evidence="1 2">
    <name type="scientific">Paraglomus brasilianum</name>
    <dbReference type="NCBI Taxonomy" id="144538"/>
    <lineage>
        <taxon>Eukaryota</taxon>
        <taxon>Fungi</taxon>
        <taxon>Fungi incertae sedis</taxon>
        <taxon>Mucoromycota</taxon>
        <taxon>Glomeromycotina</taxon>
        <taxon>Glomeromycetes</taxon>
        <taxon>Paraglomerales</taxon>
        <taxon>Paraglomeraceae</taxon>
        <taxon>Paraglomus</taxon>
    </lineage>
</organism>
<sequence>MDTWQSVVTKGKKIGHKVNKTVHGYPKLPKFSIGEENLPFQIGSKVSVENYNTFLDHNESSGYKFHWDDGNVFVIDMAYADHEGVVSVLQDYFKAPNNGVIRGPIKVLGQP</sequence>
<proteinExistence type="predicted"/>
<accession>A0A9N9CCN5</accession>
<gene>
    <name evidence="1" type="ORF">PBRASI_LOCUS7351</name>
</gene>
<reference evidence="1" key="1">
    <citation type="submission" date="2021-06" db="EMBL/GenBank/DDBJ databases">
        <authorList>
            <person name="Kallberg Y."/>
            <person name="Tangrot J."/>
            <person name="Rosling A."/>
        </authorList>
    </citation>
    <scope>NUCLEOTIDE SEQUENCE</scope>
    <source>
        <strain evidence="1">BR232B</strain>
    </source>
</reference>
<dbReference type="Proteomes" id="UP000789739">
    <property type="component" value="Unassembled WGS sequence"/>
</dbReference>
<keyword evidence="2" id="KW-1185">Reference proteome</keyword>
<name>A0A9N9CCN5_9GLOM</name>
<dbReference type="AlphaFoldDB" id="A0A9N9CCN5"/>
<evidence type="ECO:0000313" key="1">
    <source>
        <dbReference type="EMBL" id="CAG8595395.1"/>
    </source>
</evidence>